<evidence type="ECO:0000313" key="9">
    <source>
        <dbReference type="Proteomes" id="UP000261640"/>
    </source>
</evidence>
<dbReference type="InParanoid" id="A0A7N8WLH2"/>
<dbReference type="AlphaFoldDB" id="A0A7N8WLH2"/>
<dbReference type="GO" id="GO:0000981">
    <property type="term" value="F:DNA-binding transcription factor activity, RNA polymerase II-specific"/>
    <property type="evidence" value="ECO:0007669"/>
    <property type="project" value="TreeGrafter"/>
</dbReference>
<evidence type="ECO:0000259" key="7">
    <source>
        <dbReference type="PROSITE" id="PS50157"/>
    </source>
</evidence>
<proteinExistence type="predicted"/>
<protein>
    <recommendedName>
        <fullName evidence="7">C2H2-type domain-containing protein</fullName>
    </recommendedName>
</protein>
<keyword evidence="1" id="KW-0479">Metal-binding</keyword>
<dbReference type="InterPro" id="IPR050717">
    <property type="entry name" value="C2H2-ZF_Transcription_Reg"/>
</dbReference>
<dbReference type="Pfam" id="PF00096">
    <property type="entry name" value="zf-C2H2"/>
    <property type="match status" value="2"/>
</dbReference>
<dbReference type="SMART" id="SM00355">
    <property type="entry name" value="ZnF_C2H2"/>
    <property type="match status" value="2"/>
</dbReference>
<name>A0A7N8WLH2_9TELE</name>
<evidence type="ECO:0000256" key="1">
    <source>
        <dbReference type="ARBA" id="ARBA00022723"/>
    </source>
</evidence>
<dbReference type="Proteomes" id="UP000261640">
    <property type="component" value="Unplaced"/>
</dbReference>
<evidence type="ECO:0000256" key="6">
    <source>
        <dbReference type="SAM" id="MobiDB-lite"/>
    </source>
</evidence>
<keyword evidence="3 5" id="KW-0863">Zinc-finger</keyword>
<keyword evidence="2" id="KW-0677">Repeat</keyword>
<keyword evidence="9" id="KW-1185">Reference proteome</keyword>
<feature type="domain" description="C2H2-type" evidence="7">
    <location>
        <begin position="44"/>
        <end position="71"/>
    </location>
</feature>
<dbReference type="InterPro" id="IPR013087">
    <property type="entry name" value="Znf_C2H2_type"/>
</dbReference>
<accession>A0A7N8WLH2</accession>
<dbReference type="PANTHER" id="PTHR14196">
    <property type="entry name" value="ODD-SKIPPED - RELATED"/>
    <property type="match status" value="1"/>
</dbReference>
<evidence type="ECO:0000313" key="8">
    <source>
        <dbReference type="Ensembl" id="ENSMAMP00000039034.1"/>
    </source>
</evidence>
<dbReference type="SUPFAM" id="SSF57667">
    <property type="entry name" value="beta-beta-alpha zinc fingers"/>
    <property type="match status" value="1"/>
</dbReference>
<dbReference type="FunFam" id="3.30.160.60:FF:000624">
    <property type="entry name" value="zinc finger protein 697"/>
    <property type="match status" value="1"/>
</dbReference>
<dbReference type="PROSITE" id="PS50157">
    <property type="entry name" value="ZINC_FINGER_C2H2_2"/>
    <property type="match status" value="2"/>
</dbReference>
<sequence length="156" mass="17791">MTHTVKLLQNPGKLQHKCFKCLKCFPNASKLQRHEMVHTGLKPFNCATCGKAFRQASHLKSHERTHTKRKPSKPVKHQGNMRKLKMNGQQQFNPRITVHIPPQKNYTTHSVCDGAVKKRESGLLFSFVSAELMLLRNLTVAMYNTRIVSQGCMIPV</sequence>
<evidence type="ECO:0000256" key="5">
    <source>
        <dbReference type="PROSITE-ProRule" id="PRU00042"/>
    </source>
</evidence>
<dbReference type="GeneTree" id="ENSGT01120000274020"/>
<dbReference type="GO" id="GO:0008270">
    <property type="term" value="F:zinc ion binding"/>
    <property type="evidence" value="ECO:0007669"/>
    <property type="project" value="UniProtKB-KW"/>
</dbReference>
<reference evidence="8" key="2">
    <citation type="submission" date="2025-09" db="UniProtKB">
        <authorList>
            <consortium name="Ensembl"/>
        </authorList>
    </citation>
    <scope>IDENTIFICATION</scope>
</reference>
<evidence type="ECO:0000256" key="2">
    <source>
        <dbReference type="ARBA" id="ARBA00022737"/>
    </source>
</evidence>
<dbReference type="Gene3D" id="3.30.160.60">
    <property type="entry name" value="Classic Zinc Finger"/>
    <property type="match status" value="2"/>
</dbReference>
<organism evidence="8 9">
    <name type="scientific">Mastacembelus armatus</name>
    <name type="common">zig-zag eel</name>
    <dbReference type="NCBI Taxonomy" id="205130"/>
    <lineage>
        <taxon>Eukaryota</taxon>
        <taxon>Metazoa</taxon>
        <taxon>Chordata</taxon>
        <taxon>Craniata</taxon>
        <taxon>Vertebrata</taxon>
        <taxon>Euteleostomi</taxon>
        <taxon>Actinopterygii</taxon>
        <taxon>Neopterygii</taxon>
        <taxon>Teleostei</taxon>
        <taxon>Neoteleostei</taxon>
        <taxon>Acanthomorphata</taxon>
        <taxon>Anabantaria</taxon>
        <taxon>Synbranchiformes</taxon>
        <taxon>Mastacembelidae</taxon>
        <taxon>Mastacembelus</taxon>
    </lineage>
</organism>
<dbReference type="Ensembl" id="ENSMAMT00000063320.1">
    <property type="protein sequence ID" value="ENSMAMP00000039034.1"/>
    <property type="gene ID" value="ENSMAMG00000024667.1"/>
</dbReference>
<dbReference type="GO" id="GO:0005634">
    <property type="term" value="C:nucleus"/>
    <property type="evidence" value="ECO:0007669"/>
    <property type="project" value="TreeGrafter"/>
</dbReference>
<dbReference type="GO" id="GO:0000977">
    <property type="term" value="F:RNA polymerase II transcription regulatory region sequence-specific DNA binding"/>
    <property type="evidence" value="ECO:0007669"/>
    <property type="project" value="TreeGrafter"/>
</dbReference>
<dbReference type="PROSITE" id="PS00028">
    <property type="entry name" value="ZINC_FINGER_C2H2_1"/>
    <property type="match status" value="2"/>
</dbReference>
<evidence type="ECO:0000256" key="4">
    <source>
        <dbReference type="ARBA" id="ARBA00022833"/>
    </source>
</evidence>
<reference evidence="8" key="1">
    <citation type="submission" date="2025-08" db="UniProtKB">
        <authorList>
            <consortium name="Ensembl"/>
        </authorList>
    </citation>
    <scope>IDENTIFICATION</scope>
</reference>
<feature type="domain" description="C2H2-type" evidence="7">
    <location>
        <begin position="16"/>
        <end position="43"/>
    </location>
</feature>
<keyword evidence="4" id="KW-0862">Zinc</keyword>
<feature type="region of interest" description="Disordered" evidence="6">
    <location>
        <begin position="58"/>
        <end position="79"/>
    </location>
</feature>
<evidence type="ECO:0000256" key="3">
    <source>
        <dbReference type="ARBA" id="ARBA00022771"/>
    </source>
</evidence>
<dbReference type="PANTHER" id="PTHR14196:SF12">
    <property type="entry name" value="ZINC FINGER PROTEIN 208-LIKE"/>
    <property type="match status" value="1"/>
</dbReference>
<dbReference type="InterPro" id="IPR036236">
    <property type="entry name" value="Znf_C2H2_sf"/>
</dbReference>